<accession>A0ABU9AT01</accession>
<sequence>MLLLFVGVGAPDPQITLVRPQPDGTVRIDVSRQPSKTLTLERGVNGSLAQWTTAKSVTLDGQGKATVFVTAGGTPREFFRLRTN</sequence>
<dbReference type="EMBL" id="JBBUKT010000003">
    <property type="protein sequence ID" value="MEK7950751.1"/>
    <property type="molecule type" value="Genomic_DNA"/>
</dbReference>
<organism evidence="1 2">
    <name type="scientific">Luteolibacter soli</name>
    <dbReference type="NCBI Taxonomy" id="3135280"/>
    <lineage>
        <taxon>Bacteria</taxon>
        <taxon>Pseudomonadati</taxon>
        <taxon>Verrucomicrobiota</taxon>
        <taxon>Verrucomicrobiia</taxon>
        <taxon>Verrucomicrobiales</taxon>
        <taxon>Verrucomicrobiaceae</taxon>
        <taxon>Luteolibacter</taxon>
    </lineage>
</organism>
<dbReference type="Proteomes" id="UP001371305">
    <property type="component" value="Unassembled WGS sequence"/>
</dbReference>
<evidence type="ECO:0000313" key="2">
    <source>
        <dbReference type="Proteomes" id="UP001371305"/>
    </source>
</evidence>
<gene>
    <name evidence="1" type="ORF">WKV53_09605</name>
</gene>
<evidence type="ECO:0000313" key="1">
    <source>
        <dbReference type="EMBL" id="MEK7950751.1"/>
    </source>
</evidence>
<reference evidence="1 2" key="1">
    <citation type="submission" date="2024-04" db="EMBL/GenBank/DDBJ databases">
        <title>Luteolibacter sp. isolated from soil.</title>
        <authorList>
            <person name="An J."/>
        </authorList>
    </citation>
    <scope>NUCLEOTIDE SEQUENCE [LARGE SCALE GENOMIC DNA]</scope>
    <source>
        <strain evidence="1 2">Y139</strain>
    </source>
</reference>
<dbReference type="RefSeq" id="WP_341404352.1">
    <property type="nucleotide sequence ID" value="NZ_JBBUKT010000003.1"/>
</dbReference>
<comment type="caution">
    <text evidence="1">The sequence shown here is derived from an EMBL/GenBank/DDBJ whole genome shotgun (WGS) entry which is preliminary data.</text>
</comment>
<protein>
    <submittedName>
        <fullName evidence="1">Uncharacterized protein</fullName>
    </submittedName>
</protein>
<proteinExistence type="predicted"/>
<keyword evidence="2" id="KW-1185">Reference proteome</keyword>
<name>A0ABU9AT01_9BACT</name>